<protein>
    <submittedName>
        <fullName evidence="2">Uncharacterized protein</fullName>
    </submittedName>
</protein>
<dbReference type="EMBL" id="JAAIUW010000047">
    <property type="protein sequence ID" value="KAF7801021.1"/>
    <property type="molecule type" value="Genomic_DNA"/>
</dbReference>
<dbReference type="AlphaFoldDB" id="A0A834W084"/>
<organism evidence="2 3">
    <name type="scientific">Senna tora</name>
    <dbReference type="NCBI Taxonomy" id="362788"/>
    <lineage>
        <taxon>Eukaryota</taxon>
        <taxon>Viridiplantae</taxon>
        <taxon>Streptophyta</taxon>
        <taxon>Embryophyta</taxon>
        <taxon>Tracheophyta</taxon>
        <taxon>Spermatophyta</taxon>
        <taxon>Magnoliopsida</taxon>
        <taxon>eudicotyledons</taxon>
        <taxon>Gunneridae</taxon>
        <taxon>Pentapetalae</taxon>
        <taxon>rosids</taxon>
        <taxon>fabids</taxon>
        <taxon>Fabales</taxon>
        <taxon>Fabaceae</taxon>
        <taxon>Caesalpinioideae</taxon>
        <taxon>Cassia clade</taxon>
        <taxon>Senna</taxon>
    </lineage>
</organism>
<evidence type="ECO:0000256" key="1">
    <source>
        <dbReference type="SAM" id="MobiDB-lite"/>
    </source>
</evidence>
<comment type="caution">
    <text evidence="2">The sequence shown here is derived from an EMBL/GenBank/DDBJ whole genome shotgun (WGS) entry which is preliminary data.</text>
</comment>
<evidence type="ECO:0000313" key="3">
    <source>
        <dbReference type="Proteomes" id="UP000634136"/>
    </source>
</evidence>
<feature type="region of interest" description="Disordered" evidence="1">
    <location>
        <begin position="1"/>
        <end position="44"/>
    </location>
</feature>
<evidence type="ECO:0000313" key="2">
    <source>
        <dbReference type="EMBL" id="KAF7801021.1"/>
    </source>
</evidence>
<reference evidence="2" key="1">
    <citation type="submission" date="2020-09" db="EMBL/GenBank/DDBJ databases">
        <title>Genome-Enabled Discovery of Anthraquinone Biosynthesis in Senna tora.</title>
        <authorList>
            <person name="Kang S.-H."/>
            <person name="Pandey R.P."/>
            <person name="Lee C.-M."/>
            <person name="Sim J.-S."/>
            <person name="Jeong J.-T."/>
            <person name="Choi B.-S."/>
            <person name="Jung M."/>
            <person name="Ginzburg D."/>
            <person name="Zhao K."/>
            <person name="Won S.Y."/>
            <person name="Oh T.-J."/>
            <person name="Yu Y."/>
            <person name="Kim N.-H."/>
            <person name="Lee O.R."/>
            <person name="Lee T.-H."/>
            <person name="Bashyal P."/>
            <person name="Kim T.-S."/>
            <person name="Lee W.-H."/>
            <person name="Kawkins C."/>
            <person name="Kim C.-K."/>
            <person name="Kim J.S."/>
            <person name="Ahn B.O."/>
            <person name="Rhee S.Y."/>
            <person name="Sohng J.K."/>
        </authorList>
    </citation>
    <scope>NUCLEOTIDE SEQUENCE</scope>
    <source>
        <tissue evidence="2">Leaf</tissue>
    </source>
</reference>
<keyword evidence="3" id="KW-1185">Reference proteome</keyword>
<accession>A0A834W084</accession>
<sequence>MEAQLMEARQGRRKNGGERRYGILERESHRIGSGSTGKMCYEPF</sequence>
<feature type="compositionally biased region" description="Basic and acidic residues" evidence="1">
    <location>
        <begin position="15"/>
        <end position="30"/>
    </location>
</feature>
<dbReference type="Proteomes" id="UP000634136">
    <property type="component" value="Unassembled WGS sequence"/>
</dbReference>
<proteinExistence type="predicted"/>
<name>A0A834W084_9FABA</name>
<gene>
    <name evidence="2" type="ORF">G2W53_044465</name>
</gene>